<comment type="caution">
    <text evidence="2">The sequence shown here is derived from an EMBL/GenBank/DDBJ whole genome shotgun (WGS) entry which is preliminary data.</text>
</comment>
<organism evidence="2 3">
    <name type="scientific">Streptomyces gulbargensis</name>
    <dbReference type="NCBI Taxonomy" id="364901"/>
    <lineage>
        <taxon>Bacteria</taxon>
        <taxon>Bacillati</taxon>
        <taxon>Actinomycetota</taxon>
        <taxon>Actinomycetes</taxon>
        <taxon>Kitasatosporales</taxon>
        <taxon>Streptomycetaceae</taxon>
        <taxon>Streptomyces</taxon>
    </lineage>
</organism>
<evidence type="ECO:0000313" key="2">
    <source>
        <dbReference type="EMBL" id="GAA3926342.1"/>
    </source>
</evidence>
<sequence length="118" mass="13260">MSHAGLLSEVRQAGGRNRRPMRLTEAGATALRGRLADPAFVPVEARERGILKLWFGPSRRVHAPVRIEEHRRAPGDYEELTDSVGEMLTRGRPEALEFGIRYERKTGGFRQGVENRAP</sequence>
<dbReference type="EMBL" id="BAABAJ010000012">
    <property type="protein sequence ID" value="GAA3926342.1"/>
    <property type="molecule type" value="Genomic_DNA"/>
</dbReference>
<protein>
    <submittedName>
        <fullName evidence="2">Uncharacterized protein</fullName>
    </submittedName>
</protein>
<evidence type="ECO:0000256" key="1">
    <source>
        <dbReference type="SAM" id="MobiDB-lite"/>
    </source>
</evidence>
<proteinExistence type="predicted"/>
<keyword evidence="3" id="KW-1185">Reference proteome</keyword>
<accession>A0ABP7MMD2</accession>
<dbReference type="Proteomes" id="UP001501000">
    <property type="component" value="Unassembled WGS sequence"/>
</dbReference>
<name>A0ABP7MMD2_9ACTN</name>
<gene>
    <name evidence="2" type="ORF">GCM10022244_39600</name>
</gene>
<reference evidence="3" key="1">
    <citation type="journal article" date="2019" name="Int. J. Syst. Evol. Microbiol.">
        <title>The Global Catalogue of Microorganisms (GCM) 10K type strain sequencing project: providing services to taxonomists for standard genome sequencing and annotation.</title>
        <authorList>
            <consortium name="The Broad Institute Genomics Platform"/>
            <consortium name="The Broad Institute Genome Sequencing Center for Infectious Disease"/>
            <person name="Wu L."/>
            <person name="Ma J."/>
        </authorList>
    </citation>
    <scope>NUCLEOTIDE SEQUENCE [LARGE SCALE GENOMIC DNA]</scope>
    <source>
        <strain evidence="3">JCM 16956</strain>
    </source>
</reference>
<evidence type="ECO:0000313" key="3">
    <source>
        <dbReference type="Proteomes" id="UP001501000"/>
    </source>
</evidence>
<feature type="region of interest" description="Disordered" evidence="1">
    <location>
        <begin position="1"/>
        <end position="22"/>
    </location>
</feature>